<sequence length="67" mass="7634">MTILQWVMLFMVIHPNVQAKVQEDLVRVIGPQLPRHNFKTGFAHSAVPVNSFISTPQSYEMTANPRN</sequence>
<comment type="caution">
    <text evidence="3">The sequence shown here is derived from an EMBL/GenBank/DDBJ whole genome shotgun (WGS) entry which is preliminary data.</text>
</comment>
<feature type="chain" id="PRO_5012348114" evidence="2">
    <location>
        <begin position="20"/>
        <end position="67"/>
    </location>
</feature>
<name>A0A1W0X7C0_HYPEX</name>
<gene>
    <name evidence="3" type="ORF">BV898_02549</name>
</gene>
<evidence type="ECO:0000313" key="3">
    <source>
        <dbReference type="EMBL" id="OQV23427.1"/>
    </source>
</evidence>
<accession>A0A1W0X7C0</accession>
<keyword evidence="1" id="KW-0560">Oxidoreductase</keyword>
<organism evidence="3 4">
    <name type="scientific">Hypsibius exemplaris</name>
    <name type="common">Freshwater tardigrade</name>
    <dbReference type="NCBI Taxonomy" id="2072580"/>
    <lineage>
        <taxon>Eukaryota</taxon>
        <taxon>Metazoa</taxon>
        <taxon>Ecdysozoa</taxon>
        <taxon>Tardigrada</taxon>
        <taxon>Eutardigrada</taxon>
        <taxon>Parachela</taxon>
        <taxon>Hypsibioidea</taxon>
        <taxon>Hypsibiidae</taxon>
        <taxon>Hypsibius</taxon>
    </lineage>
</organism>
<feature type="signal peptide" evidence="2">
    <location>
        <begin position="1"/>
        <end position="19"/>
    </location>
</feature>
<keyword evidence="4" id="KW-1185">Reference proteome</keyword>
<dbReference type="GO" id="GO:0020037">
    <property type="term" value="F:heme binding"/>
    <property type="evidence" value="ECO:0007669"/>
    <property type="project" value="InterPro"/>
</dbReference>
<dbReference type="OrthoDB" id="2789670at2759"/>
<evidence type="ECO:0000256" key="1">
    <source>
        <dbReference type="ARBA" id="ARBA00023033"/>
    </source>
</evidence>
<evidence type="ECO:0000313" key="4">
    <source>
        <dbReference type="Proteomes" id="UP000192578"/>
    </source>
</evidence>
<proteinExistence type="predicted"/>
<dbReference type="AlphaFoldDB" id="A0A1W0X7C0"/>
<dbReference type="SUPFAM" id="SSF48264">
    <property type="entry name" value="Cytochrome P450"/>
    <property type="match status" value="1"/>
</dbReference>
<evidence type="ECO:0000256" key="2">
    <source>
        <dbReference type="SAM" id="SignalP"/>
    </source>
</evidence>
<dbReference type="Proteomes" id="UP000192578">
    <property type="component" value="Unassembled WGS sequence"/>
</dbReference>
<dbReference type="InterPro" id="IPR036396">
    <property type="entry name" value="Cyt_P450_sf"/>
</dbReference>
<dbReference type="GO" id="GO:0005506">
    <property type="term" value="F:iron ion binding"/>
    <property type="evidence" value="ECO:0007669"/>
    <property type="project" value="InterPro"/>
</dbReference>
<reference evidence="4" key="1">
    <citation type="submission" date="2017-01" db="EMBL/GenBank/DDBJ databases">
        <title>Comparative genomics of anhydrobiosis in the tardigrade Hypsibius dujardini.</title>
        <authorList>
            <person name="Yoshida Y."/>
            <person name="Koutsovoulos G."/>
            <person name="Laetsch D."/>
            <person name="Stevens L."/>
            <person name="Kumar S."/>
            <person name="Horikawa D."/>
            <person name="Ishino K."/>
            <person name="Komine S."/>
            <person name="Tomita M."/>
            <person name="Blaxter M."/>
            <person name="Arakawa K."/>
        </authorList>
    </citation>
    <scope>NUCLEOTIDE SEQUENCE [LARGE SCALE GENOMIC DNA]</scope>
    <source>
        <strain evidence="4">Z151</strain>
    </source>
</reference>
<protein>
    <submittedName>
        <fullName evidence="3">Uncharacterized protein</fullName>
    </submittedName>
</protein>
<keyword evidence="1" id="KW-0503">Monooxygenase</keyword>
<keyword evidence="2" id="KW-0732">Signal</keyword>
<dbReference type="GO" id="GO:0004497">
    <property type="term" value="F:monooxygenase activity"/>
    <property type="evidence" value="ECO:0007669"/>
    <property type="project" value="UniProtKB-KW"/>
</dbReference>
<dbReference type="GO" id="GO:0016705">
    <property type="term" value="F:oxidoreductase activity, acting on paired donors, with incorporation or reduction of molecular oxygen"/>
    <property type="evidence" value="ECO:0007669"/>
    <property type="project" value="InterPro"/>
</dbReference>
<dbReference type="Gene3D" id="1.10.630.10">
    <property type="entry name" value="Cytochrome P450"/>
    <property type="match status" value="1"/>
</dbReference>
<dbReference type="EMBL" id="MTYJ01000011">
    <property type="protein sequence ID" value="OQV23427.1"/>
    <property type="molecule type" value="Genomic_DNA"/>
</dbReference>